<dbReference type="AlphaFoldDB" id="A0A4Y8IHQ9"/>
<evidence type="ECO:0000313" key="1">
    <source>
        <dbReference type="EMBL" id="TFB14233.1"/>
    </source>
</evidence>
<gene>
    <name evidence="1" type="ORF">E3U55_13705</name>
</gene>
<proteinExistence type="predicted"/>
<organism evidence="1 2">
    <name type="scientific">Filobacillus milosensis</name>
    <dbReference type="NCBI Taxonomy" id="94137"/>
    <lineage>
        <taxon>Bacteria</taxon>
        <taxon>Bacillati</taxon>
        <taxon>Bacillota</taxon>
        <taxon>Bacilli</taxon>
        <taxon>Bacillales</taxon>
        <taxon>Bacillaceae</taxon>
        <taxon>Filobacillus</taxon>
    </lineage>
</organism>
<comment type="caution">
    <text evidence="1">The sequence shown here is derived from an EMBL/GenBank/DDBJ whole genome shotgun (WGS) entry which is preliminary data.</text>
</comment>
<keyword evidence="2" id="KW-1185">Reference proteome</keyword>
<dbReference type="EMBL" id="SOPW01000017">
    <property type="protein sequence ID" value="TFB14233.1"/>
    <property type="molecule type" value="Genomic_DNA"/>
</dbReference>
<reference evidence="1 2" key="1">
    <citation type="submission" date="2019-03" db="EMBL/GenBank/DDBJ databases">
        <authorList>
            <person name="He R.-H."/>
        </authorList>
    </citation>
    <scope>NUCLEOTIDE SEQUENCE [LARGE SCALE GENOMIC DNA]</scope>
    <source>
        <strain evidence="2">SH 714</strain>
    </source>
</reference>
<protein>
    <recommendedName>
        <fullName evidence="3">Transglutaminase-like domain-containing protein</fullName>
    </recommendedName>
</protein>
<evidence type="ECO:0008006" key="3">
    <source>
        <dbReference type="Google" id="ProtNLM"/>
    </source>
</evidence>
<dbReference type="OrthoDB" id="5649947at2"/>
<name>A0A4Y8IHQ9_9BACI</name>
<evidence type="ECO:0000313" key="2">
    <source>
        <dbReference type="Proteomes" id="UP000297975"/>
    </source>
</evidence>
<accession>A0A4Y8IHQ9</accession>
<dbReference type="Proteomes" id="UP000297975">
    <property type="component" value="Unassembled WGS sequence"/>
</dbReference>
<dbReference type="RefSeq" id="WP_134341044.1">
    <property type="nucleotide sequence ID" value="NZ_SOPW01000017.1"/>
</dbReference>
<sequence>MHLPNFKLNPLKGSYSSRMIDKGILDFHQAASWVKELPYERNTDRANFSLVITEGKGTCSTKHALLRKLCVENNMEVIKLYTGIFKMNNQNTPGVGKVLQEYNLEYIPEAHCYLKYQGYIYDYTSLETNNQLEFITEKQISSDQIGDIKLKFHKDFLKQWVKDNQMNISFSKLWEIREECIQHLSNS</sequence>